<dbReference type="InterPro" id="IPR027417">
    <property type="entry name" value="P-loop_NTPase"/>
</dbReference>
<dbReference type="AlphaFoldDB" id="A0AAW0QIC5"/>
<accession>A0AAW0QIC5</accession>
<gene>
    <name evidence="1" type="ORF">PG999_008332</name>
</gene>
<keyword evidence="2" id="KW-1185">Reference proteome</keyword>
<proteinExistence type="predicted"/>
<evidence type="ECO:0000313" key="1">
    <source>
        <dbReference type="EMBL" id="KAK8104973.1"/>
    </source>
</evidence>
<dbReference type="SUPFAM" id="SSF52540">
    <property type="entry name" value="P-loop containing nucleoside triphosphate hydrolases"/>
    <property type="match status" value="1"/>
</dbReference>
<organism evidence="1 2">
    <name type="scientific">Apiospora kogelbergensis</name>
    <dbReference type="NCBI Taxonomy" id="1337665"/>
    <lineage>
        <taxon>Eukaryota</taxon>
        <taxon>Fungi</taxon>
        <taxon>Dikarya</taxon>
        <taxon>Ascomycota</taxon>
        <taxon>Pezizomycotina</taxon>
        <taxon>Sordariomycetes</taxon>
        <taxon>Xylariomycetidae</taxon>
        <taxon>Amphisphaeriales</taxon>
        <taxon>Apiosporaceae</taxon>
        <taxon>Apiospora</taxon>
    </lineage>
</organism>
<reference evidence="1 2" key="1">
    <citation type="submission" date="2023-01" db="EMBL/GenBank/DDBJ databases">
        <title>Analysis of 21 Apiospora genomes using comparative genomics revels a genus with tremendous synthesis potential of carbohydrate active enzymes and secondary metabolites.</title>
        <authorList>
            <person name="Sorensen T."/>
        </authorList>
    </citation>
    <scope>NUCLEOTIDE SEQUENCE [LARGE SCALE GENOMIC DNA]</scope>
    <source>
        <strain evidence="1 2">CBS 117206</strain>
    </source>
</reference>
<sequence length="567" mass="64070">MRDDLIKQLRTFNTYTTNVEQVWSKWTNERPEIACFVESSKQKIKLGQHVMVVPESHAKFLDKPAIKILGTTHSTVCKFANIHSPGFIMVADALAKIRDALVARTERRQLATQMMGSPQLTTTAGFLPSGSPLPEGRRHFYIRHPNYQRSGSMGREDMLQKLHQMHQTMELATPILLSGQGGIGKTELAYMAAHGNKNERNVFMLDASSPDAFDDSLNSMIFDIDCNEFGVDYNTWSHFDRDQRVGKLHNWFGSSANRDALFVVDDVGGIRHDTLRKMLPPMNGPTIYSSRDPSLTNQPPFIVVDVPSLDDNEAMNLFYSRLTTAESATEDEVKTILDITCNHPLAIQVAAHYMQNVVGYGPSSATGSRFTAFIEIFKSYDWLSREEFLALEVDGMSLMQSFEVSIDRLDSSRKDDVLRLLELIAFVSPPLGLGTSGPTDALFTASAGLEITDSNDFPDWQLLAKSTRRRPLFYAMKKVSLIEAIPEWSQVVHPLWLECVRCRCSRERRVACLRQLSLLAFRQSSQSIDEIWQRYGTNIVACMRTFELSAEEVMGQETEVRIWLDSL</sequence>
<name>A0AAW0QIC5_9PEZI</name>
<protein>
    <recommendedName>
        <fullName evidence="3">AAA+ ATPase domain-containing protein</fullName>
    </recommendedName>
</protein>
<evidence type="ECO:0008006" key="3">
    <source>
        <dbReference type="Google" id="ProtNLM"/>
    </source>
</evidence>
<dbReference type="EMBL" id="JAQQWP010000008">
    <property type="protein sequence ID" value="KAK8104973.1"/>
    <property type="molecule type" value="Genomic_DNA"/>
</dbReference>
<comment type="caution">
    <text evidence="1">The sequence shown here is derived from an EMBL/GenBank/DDBJ whole genome shotgun (WGS) entry which is preliminary data.</text>
</comment>
<dbReference type="Proteomes" id="UP001392437">
    <property type="component" value="Unassembled WGS sequence"/>
</dbReference>
<dbReference type="Gene3D" id="3.40.50.300">
    <property type="entry name" value="P-loop containing nucleotide triphosphate hydrolases"/>
    <property type="match status" value="1"/>
</dbReference>
<evidence type="ECO:0000313" key="2">
    <source>
        <dbReference type="Proteomes" id="UP001392437"/>
    </source>
</evidence>